<dbReference type="PROSITE" id="PS50089">
    <property type="entry name" value="ZF_RING_2"/>
    <property type="match status" value="1"/>
</dbReference>
<evidence type="ECO:0000259" key="19">
    <source>
        <dbReference type="PROSITE" id="PS51292"/>
    </source>
</evidence>
<evidence type="ECO:0000256" key="15">
    <source>
        <dbReference type="PROSITE-ProRule" id="PRU00175"/>
    </source>
</evidence>
<keyword evidence="9 16" id="KW-0479">Metal-binding</keyword>
<sequence length="1734" mass="191309">MGGNSKQSQRTKNNVRPSSSGRSAELLSNVKLESGLVSIAGGKVLPALFPTLTVATIDQEISPEFQICIKKLNKKDPITKTKGLQEMLETINNSKVDDVITILPSWAHFYKILAIDPDRKVREYTQLCHSSVVRACGRRLAPRLRQLVPAWLQARHDEHGPAQAHARTSLASTFPDAKLPEVLAFCKTEVMTHFLDNLIGTGEASISKKADSPEDKEQQVTRLISSSLLGLEYFVRQLPAQHDAWLWAQLSALLHAAAFWKLAAHSSPRIRAGWAGAVGRLVQRFHSTFGDQFGAKTFRVLLERTQDTELLVVAPLWTCLLLYTHSVQDWCEHLENKELLLKRMLELLENGGRGDAGLLRAVLLPLLPRLPRDLLTKHFYEQFFDAIFVGLEKKNILSSKSERQSWLSGLAEALRHLARQDDDFVLEVVTSVHRAWLRRVLAPRSDQRLMHELIKCSASNMAACVKFWHQQSEDKYDQLIRNFWQNVNFTLLSQIETLSDNTSDTASATAGHVLLVQTLKTSLLNEPKKQRSIKFEMDRDEIAPEPATPEWSPAPDPAAALRFRRDLDDAVQRLVARYFELVGGSSHCEAVLAALATLLQEWEGGVRAAGAAALYRALLRPRLPASRAALLLAFRLLPHMDAPERDRVFDSFDQLTGDCEEWCIEYSAAAAWCSTSAARFLRSPARTPALLRAPHLLTACLAHEILISKEAVSEIIDVINKTLADPDSPELELRSRMGAQLATTLPQDYHDQNFSRLLVNLFHLNVLVPLGDGRLSADTWHEVRSSWQDGIGALVPAARKIIYKEINDYIIDTLFTEIRPLEAGRVESITSLCPLVLSKDASPPELRDVTEFSRALLGGAGGAARTCAVRHDCIQGNFNCPFRDDPHMKTIIDEADGEATEPDESDLTVYVNKCVFRSLYLKAILLRETEDESGDAQRWGSLLLRDDYFLLEFCQLLHDHMVLCTLDEAYAFSPLHEIVGAARRTTDAVVLSTVRGTERPARRRVLAGLAQRAAACGYYWAKARRYFELNVDPDDLEAENPFDTSNLDLEKMAEIVTGNGYFHSLQASLRGREGAAGEGAEVAGEGAGAEGAGAAGEGAEGWARVLYLVMVRSVYAAHGDEPGVLDARFLQELARCDSGCRLDVIIDLYYRHNHVMLYDRDIRSASWAHVLSNAAVCECLRAQLVGRGRAASAAVWDFLCITLCSLLSSLQLSKAHWGSTKYALLARAVLRLYVAAARAVDAAGGVVGDRAGGVVGDTAGGVTGDEVAEAGAGAARAAEWRDVFAPDLHANLFALLTHVLDSHHAPVKSTHVSTVEELMLCTKHMDWNLLPKEQQVNTFALSRLVRACCGGLAGPHRAHQHLAACVLELLVEPLVLEDVGKLSMWSESSDEEKEQHERPQLSLEYFHEDFVQLTDAVEAALAPYTVGEAVCGAAGCGAAGMSARERGACLGWLLMADSLHRQCRVAKGDLKHYYIHIYKDKEYGVPLLEGSLRLLPEELLAHALGNKPLPPQYAAHFHGTAPRSLRRPPADELARLACACVRAAVCGAGCGAARAWRSAAPQRAARLFDAVLAAYVTPLAVRDQLLAVHERANEIENAQIQVLWSSQEVSCVYRVEGRGVELRVQLARDHPVGAPRVTPPPPGSPGANTHWISVYLAYQDGTVLSALRQWTRAAGSRVQRAAVCYICYCRLQPAAGTLPRAACRQCKNKFHKECLRKWFSTSNKSNCPLCRASF</sequence>
<proteinExistence type="inferred from homology"/>
<dbReference type="SMART" id="SM00744">
    <property type="entry name" value="RINGv"/>
    <property type="match status" value="1"/>
</dbReference>
<dbReference type="Pfam" id="PF22958">
    <property type="entry name" value="Ltn1_1st"/>
    <property type="match status" value="1"/>
</dbReference>
<dbReference type="Pfam" id="PF13639">
    <property type="entry name" value="zf-RING_2"/>
    <property type="match status" value="1"/>
</dbReference>
<evidence type="ECO:0000256" key="16">
    <source>
        <dbReference type="RuleBase" id="RU367090"/>
    </source>
</evidence>
<evidence type="ECO:0000256" key="3">
    <source>
        <dbReference type="ARBA" id="ARBA00004906"/>
    </source>
</evidence>
<comment type="subunit">
    <text evidence="16">Component of the ribosome quality control complex (RQC).</text>
</comment>
<evidence type="ECO:0000256" key="14">
    <source>
        <dbReference type="ARBA" id="ARBA00032366"/>
    </source>
</evidence>
<evidence type="ECO:0000256" key="11">
    <source>
        <dbReference type="ARBA" id="ARBA00022771"/>
    </source>
</evidence>
<keyword evidence="10" id="KW-0677">Repeat</keyword>
<dbReference type="InterPro" id="IPR039804">
    <property type="entry name" value="RING-CH-C4HC3_LTN1"/>
</dbReference>
<evidence type="ECO:0000256" key="1">
    <source>
        <dbReference type="ARBA" id="ARBA00000900"/>
    </source>
</evidence>
<evidence type="ECO:0000256" key="6">
    <source>
        <dbReference type="ARBA" id="ARBA00017157"/>
    </source>
</evidence>
<dbReference type="GO" id="GO:0005829">
    <property type="term" value="C:cytosol"/>
    <property type="evidence" value="ECO:0007669"/>
    <property type="project" value="UniProtKB-SubCell"/>
</dbReference>
<comment type="subcellular location">
    <subcellularLocation>
        <location evidence="2">Cytoplasm</location>
        <location evidence="2">Cytosol</location>
    </subcellularLocation>
</comment>
<evidence type="ECO:0000256" key="10">
    <source>
        <dbReference type="ARBA" id="ARBA00022737"/>
    </source>
</evidence>
<keyword evidence="8 16" id="KW-0808">Transferase</keyword>
<dbReference type="InterPro" id="IPR039795">
    <property type="entry name" value="LTN1/Rkr1"/>
</dbReference>
<evidence type="ECO:0000256" key="12">
    <source>
        <dbReference type="ARBA" id="ARBA00022786"/>
    </source>
</evidence>
<dbReference type="PANTHER" id="PTHR12389:SF0">
    <property type="entry name" value="E3 UBIQUITIN-PROTEIN LIGASE LISTERIN"/>
    <property type="match status" value="1"/>
</dbReference>
<dbReference type="Gene3D" id="3.30.40.10">
    <property type="entry name" value="Zinc/RING finger domain, C3HC4 (zinc finger)"/>
    <property type="match status" value="1"/>
</dbReference>
<dbReference type="InterPro" id="IPR016024">
    <property type="entry name" value="ARM-type_fold"/>
</dbReference>
<evidence type="ECO:0000256" key="2">
    <source>
        <dbReference type="ARBA" id="ARBA00004514"/>
    </source>
</evidence>
<evidence type="ECO:0000256" key="7">
    <source>
        <dbReference type="ARBA" id="ARBA00022490"/>
    </source>
</evidence>
<evidence type="ECO:0000256" key="4">
    <source>
        <dbReference type="ARBA" id="ARBA00007997"/>
    </source>
</evidence>
<dbReference type="InterPro" id="IPR013083">
    <property type="entry name" value="Znf_RING/FYVE/PHD"/>
</dbReference>
<dbReference type="InterPro" id="IPR011989">
    <property type="entry name" value="ARM-like"/>
</dbReference>
<evidence type="ECO:0000256" key="9">
    <source>
        <dbReference type="ARBA" id="ARBA00022723"/>
    </source>
</evidence>
<dbReference type="Proteomes" id="UP000005204">
    <property type="component" value="Unassembled WGS sequence"/>
</dbReference>
<evidence type="ECO:0000256" key="17">
    <source>
        <dbReference type="SAM" id="MobiDB-lite"/>
    </source>
</evidence>
<dbReference type="GO" id="GO:1990112">
    <property type="term" value="C:RQC complex"/>
    <property type="evidence" value="ECO:0007669"/>
    <property type="project" value="UniProtKB-UniRule"/>
</dbReference>
<evidence type="ECO:0000259" key="18">
    <source>
        <dbReference type="PROSITE" id="PS50089"/>
    </source>
</evidence>
<dbReference type="InterPro" id="IPR001841">
    <property type="entry name" value="Znf_RING"/>
</dbReference>
<feature type="domain" description="RING-type" evidence="18">
    <location>
        <begin position="1684"/>
        <end position="1731"/>
    </location>
</feature>
<dbReference type="GO" id="GO:0043023">
    <property type="term" value="F:ribosomal large subunit binding"/>
    <property type="evidence" value="ECO:0007669"/>
    <property type="project" value="TreeGrafter"/>
</dbReference>
<dbReference type="GO" id="GO:1990116">
    <property type="term" value="P:ribosome-associated ubiquitin-dependent protein catabolic process"/>
    <property type="evidence" value="ECO:0007669"/>
    <property type="project" value="UniProtKB-UniRule"/>
</dbReference>
<dbReference type="CDD" id="cd16491">
    <property type="entry name" value="RING-CH-C4HC3_LTN1"/>
    <property type="match status" value="1"/>
</dbReference>
<comment type="similarity">
    <text evidence="4 16">Belongs to the LTN1 family.</text>
</comment>
<feature type="region of interest" description="Disordered" evidence="17">
    <location>
        <begin position="1"/>
        <end position="22"/>
    </location>
</feature>
<comment type="function">
    <text evidence="16">E3 ubiquitin-protein ligase. Component of the ribosome quality control complex (RQC), a ribosome-associated complex that mediates ubiquitination and extraction of incompletely synthesized nascent chains for proteasomal degradation.</text>
</comment>
<organism evidence="20 21">
    <name type="scientific">Bombyx mori</name>
    <name type="common">Silk moth</name>
    <dbReference type="NCBI Taxonomy" id="7091"/>
    <lineage>
        <taxon>Eukaryota</taxon>
        <taxon>Metazoa</taxon>
        <taxon>Ecdysozoa</taxon>
        <taxon>Arthropoda</taxon>
        <taxon>Hexapoda</taxon>
        <taxon>Insecta</taxon>
        <taxon>Pterygota</taxon>
        <taxon>Neoptera</taxon>
        <taxon>Endopterygota</taxon>
        <taxon>Lepidoptera</taxon>
        <taxon>Glossata</taxon>
        <taxon>Ditrysia</taxon>
        <taxon>Bombycoidea</taxon>
        <taxon>Bombycidae</taxon>
        <taxon>Bombycinae</taxon>
        <taxon>Bombyx</taxon>
    </lineage>
</organism>
<protein>
    <recommendedName>
        <fullName evidence="6 16">E3 ubiquitin-protein ligase listerin</fullName>
        <ecNumber evidence="5 16">2.3.2.27</ecNumber>
    </recommendedName>
    <alternativeName>
        <fullName evidence="14 16">RING-type E3 ubiquitin transferase listerin</fullName>
    </alternativeName>
</protein>
<reference evidence="21" key="1">
    <citation type="journal article" date="2008" name="Insect Biochem. Mol. Biol.">
        <title>The genome of a lepidopteran model insect, the silkworm Bombyx mori.</title>
        <authorList>
            <consortium name="International Silkworm Genome Consortium"/>
        </authorList>
    </citation>
    <scope>NUCLEOTIDE SEQUENCE [LARGE SCALE GENOMIC DNA]</scope>
    <source>
        <strain evidence="21">p50T</strain>
    </source>
</reference>
<name>A0A8R2R0E2_BOMMO</name>
<keyword evidence="21" id="KW-1185">Reference proteome</keyword>
<dbReference type="InterPro" id="IPR011016">
    <property type="entry name" value="Znf_RING-CH"/>
</dbReference>
<feature type="domain" description="RING-CH-type" evidence="19">
    <location>
        <begin position="1676"/>
        <end position="1734"/>
    </location>
</feature>
<dbReference type="GO" id="GO:0072344">
    <property type="term" value="P:rescue of stalled ribosome"/>
    <property type="evidence" value="ECO:0007669"/>
    <property type="project" value="UniProtKB-UniRule"/>
</dbReference>
<evidence type="ECO:0000256" key="5">
    <source>
        <dbReference type="ARBA" id="ARBA00012483"/>
    </source>
</evidence>
<keyword evidence="13 16" id="KW-0862">Zinc</keyword>
<keyword evidence="12 16" id="KW-0833">Ubl conjugation pathway</keyword>
<dbReference type="GO" id="GO:0061630">
    <property type="term" value="F:ubiquitin protein ligase activity"/>
    <property type="evidence" value="ECO:0007669"/>
    <property type="project" value="UniProtKB-UniRule"/>
</dbReference>
<dbReference type="SUPFAM" id="SSF57850">
    <property type="entry name" value="RING/U-box"/>
    <property type="match status" value="1"/>
</dbReference>
<dbReference type="Gene3D" id="1.25.10.10">
    <property type="entry name" value="Leucine-rich Repeat Variant"/>
    <property type="match status" value="1"/>
</dbReference>
<dbReference type="InterPro" id="IPR054476">
    <property type="entry name" value="Ltn1_N"/>
</dbReference>
<evidence type="ECO:0000256" key="13">
    <source>
        <dbReference type="ARBA" id="ARBA00022833"/>
    </source>
</evidence>
<evidence type="ECO:0000313" key="20">
    <source>
        <dbReference type="EnsemblMetazoa" id="XP_037868757.1"/>
    </source>
</evidence>
<keyword evidence="7" id="KW-0963">Cytoplasm</keyword>
<dbReference type="PANTHER" id="PTHR12389">
    <property type="entry name" value="ZINC FINGER PROTEIN 294"/>
    <property type="match status" value="1"/>
</dbReference>
<dbReference type="SUPFAM" id="SSF48371">
    <property type="entry name" value="ARM repeat"/>
    <property type="match status" value="1"/>
</dbReference>
<evidence type="ECO:0000256" key="8">
    <source>
        <dbReference type="ARBA" id="ARBA00022679"/>
    </source>
</evidence>
<evidence type="ECO:0000313" key="21">
    <source>
        <dbReference type="Proteomes" id="UP000005204"/>
    </source>
</evidence>
<dbReference type="EnsemblMetazoa" id="XM_038012829.1">
    <property type="protein sequence ID" value="XP_037868757.1"/>
    <property type="gene ID" value="LOC101739231"/>
</dbReference>
<dbReference type="GO" id="GO:0008270">
    <property type="term" value="F:zinc ion binding"/>
    <property type="evidence" value="ECO:0007669"/>
    <property type="project" value="UniProtKB-KW"/>
</dbReference>
<accession>A0A8R2R0E2</accession>
<dbReference type="PROSITE" id="PS51292">
    <property type="entry name" value="ZF_RING_CH"/>
    <property type="match status" value="1"/>
</dbReference>
<reference evidence="20" key="2">
    <citation type="submission" date="2022-06" db="UniProtKB">
        <authorList>
            <consortium name="EnsemblMetazoa"/>
        </authorList>
    </citation>
    <scope>IDENTIFICATION</scope>
    <source>
        <strain evidence="20">p50T (Dazao)</strain>
    </source>
</reference>
<keyword evidence="11 15" id="KW-0863">Zinc-finger</keyword>
<comment type="catalytic activity">
    <reaction evidence="1 16">
        <text>S-ubiquitinyl-[E2 ubiquitin-conjugating enzyme]-L-cysteine + [acceptor protein]-L-lysine = [E2 ubiquitin-conjugating enzyme]-L-cysteine + N(6)-ubiquitinyl-[acceptor protein]-L-lysine.</text>
        <dbReference type="EC" id="2.3.2.27"/>
    </reaction>
</comment>
<dbReference type="EC" id="2.3.2.27" evidence="5 16"/>
<comment type="pathway">
    <text evidence="3 16">Protein modification; protein ubiquitination.</text>
</comment>